<dbReference type="Gene3D" id="3.80.10.10">
    <property type="entry name" value="Ribonuclease Inhibitor"/>
    <property type="match status" value="1"/>
</dbReference>
<dbReference type="EMBL" id="DS566015">
    <property type="status" value="NOT_ANNOTATED_CDS"/>
    <property type="molecule type" value="Genomic_DNA"/>
</dbReference>
<dbReference type="PANTHER" id="PTHR46759">
    <property type="entry name" value="LEUCINE-RICH REPEAT-CONTAINING PROTEIN 72"/>
    <property type="match status" value="1"/>
</dbReference>
<dbReference type="SUPFAM" id="SSF52058">
    <property type="entry name" value="L domain-like"/>
    <property type="match status" value="1"/>
</dbReference>
<dbReference type="eggNOG" id="ENOG502S82Y">
    <property type="taxonomic scope" value="Eukaryota"/>
</dbReference>
<dbReference type="AlphaFoldDB" id="H3GJV5"/>
<evidence type="ECO:0000313" key="1">
    <source>
        <dbReference type="EnsemblProtists" id="Phyra76477"/>
    </source>
</evidence>
<dbReference type="Pfam" id="PF14580">
    <property type="entry name" value="LRR_9"/>
    <property type="match status" value="1"/>
</dbReference>
<dbReference type="Proteomes" id="UP000005238">
    <property type="component" value="Unassembled WGS sequence"/>
</dbReference>
<name>H3GJV5_PHYRM</name>
<dbReference type="VEuPathDB" id="FungiDB:KRP23_3331"/>
<reference evidence="1" key="2">
    <citation type="submission" date="2015-06" db="UniProtKB">
        <authorList>
            <consortium name="EnsemblProtists"/>
        </authorList>
    </citation>
    <scope>IDENTIFICATION</scope>
    <source>
        <strain evidence="1">Pr102</strain>
    </source>
</reference>
<organism evidence="1 2">
    <name type="scientific">Phytophthora ramorum</name>
    <name type="common">Sudden oak death agent</name>
    <dbReference type="NCBI Taxonomy" id="164328"/>
    <lineage>
        <taxon>Eukaryota</taxon>
        <taxon>Sar</taxon>
        <taxon>Stramenopiles</taxon>
        <taxon>Oomycota</taxon>
        <taxon>Peronosporomycetes</taxon>
        <taxon>Peronosporales</taxon>
        <taxon>Peronosporaceae</taxon>
        <taxon>Phytophthora</taxon>
    </lineage>
</organism>
<dbReference type="InterPro" id="IPR032675">
    <property type="entry name" value="LRR_dom_sf"/>
</dbReference>
<accession>H3GJV5</accession>
<evidence type="ECO:0000313" key="2">
    <source>
        <dbReference type="Proteomes" id="UP000005238"/>
    </source>
</evidence>
<dbReference type="InParanoid" id="H3GJV5"/>
<dbReference type="HOGENOM" id="CLU_1781128_0_0_1"/>
<sequence>MAMQSSSRKLRLSNPHAELPIKNHKYVKNCTELYMANKRIDKIANFDAFVNLEVLWINGNQSSLRGSSLRHFRFLQELRLYDNKLKDLQGTLEVLSRLSNLRDLDLFGNAVVEEENYRLQVIRAIPSLDVLDRHVITDEERAKAAR</sequence>
<dbReference type="InterPro" id="IPR042655">
    <property type="entry name" value="LRC72"/>
</dbReference>
<evidence type="ECO:0008006" key="3">
    <source>
        <dbReference type="Google" id="ProtNLM"/>
    </source>
</evidence>
<proteinExistence type="predicted"/>
<dbReference type="OMA" id="AFGQRKP"/>
<dbReference type="VEuPathDB" id="FungiDB:KRP22_3442"/>
<reference evidence="2" key="1">
    <citation type="journal article" date="2006" name="Science">
        <title>Phytophthora genome sequences uncover evolutionary origins and mechanisms of pathogenesis.</title>
        <authorList>
            <person name="Tyler B.M."/>
            <person name="Tripathy S."/>
            <person name="Zhang X."/>
            <person name="Dehal P."/>
            <person name="Jiang R.H."/>
            <person name="Aerts A."/>
            <person name="Arredondo F.D."/>
            <person name="Baxter L."/>
            <person name="Bensasson D."/>
            <person name="Beynon J.L."/>
            <person name="Chapman J."/>
            <person name="Damasceno C.M."/>
            <person name="Dorrance A.E."/>
            <person name="Dou D."/>
            <person name="Dickerman A.W."/>
            <person name="Dubchak I.L."/>
            <person name="Garbelotto M."/>
            <person name="Gijzen M."/>
            <person name="Gordon S.G."/>
            <person name="Govers F."/>
            <person name="Grunwald N.J."/>
            <person name="Huang W."/>
            <person name="Ivors K.L."/>
            <person name="Jones R.W."/>
            <person name="Kamoun S."/>
            <person name="Krampis K."/>
            <person name="Lamour K.H."/>
            <person name="Lee M.K."/>
            <person name="McDonald W.H."/>
            <person name="Medina M."/>
            <person name="Meijer H.J."/>
            <person name="Nordberg E.K."/>
            <person name="Maclean D.J."/>
            <person name="Ospina-Giraldo M.D."/>
            <person name="Morris P.F."/>
            <person name="Phuntumart V."/>
            <person name="Putnam N.H."/>
            <person name="Rash S."/>
            <person name="Rose J.K."/>
            <person name="Sakihama Y."/>
            <person name="Salamov A.A."/>
            <person name="Savidor A."/>
            <person name="Scheuring C.F."/>
            <person name="Smith B.M."/>
            <person name="Sobral B.W."/>
            <person name="Terry A."/>
            <person name="Torto-Alalibo T.A."/>
            <person name="Win J."/>
            <person name="Xu Z."/>
            <person name="Zhang H."/>
            <person name="Grigoriev I.V."/>
            <person name="Rokhsar D.S."/>
            <person name="Boore J.L."/>
        </authorList>
    </citation>
    <scope>NUCLEOTIDE SEQUENCE [LARGE SCALE GENOMIC DNA]</scope>
    <source>
        <strain evidence="2">Pr102</strain>
    </source>
</reference>
<protein>
    <recommendedName>
        <fullName evidence="3">U2A'/phosphoprotein 32 family A C-terminal domain-containing protein</fullName>
    </recommendedName>
</protein>
<dbReference type="PANTHER" id="PTHR46759:SF1">
    <property type="entry name" value="LEUCINE-RICH REPEAT-CONTAINING PROTEIN 72"/>
    <property type="match status" value="1"/>
</dbReference>
<keyword evidence="2" id="KW-1185">Reference proteome</keyword>
<dbReference type="EnsemblProtists" id="Phyra76477">
    <property type="protein sequence ID" value="Phyra76477"/>
    <property type="gene ID" value="Phyra76477"/>
</dbReference>
<dbReference type="STRING" id="164328.H3GJV5"/>